<dbReference type="AlphaFoldDB" id="A0A091CPR8"/>
<reference evidence="2 3" key="1">
    <citation type="submission" date="2013-11" db="EMBL/GenBank/DDBJ databases">
        <title>The Damaraland mole rat (Fukomys damarensis) genome and evolution of African mole rats.</title>
        <authorList>
            <person name="Gladyshev V.N."/>
            <person name="Fang X."/>
        </authorList>
    </citation>
    <scope>NUCLEOTIDE SEQUENCE [LARGE SCALE GENOMIC DNA]</scope>
    <source>
        <tissue evidence="2">Liver</tissue>
    </source>
</reference>
<protein>
    <submittedName>
        <fullName evidence="2">Uncharacterized protein</fullName>
    </submittedName>
</protein>
<evidence type="ECO:0000313" key="2">
    <source>
        <dbReference type="EMBL" id="KFO19628.1"/>
    </source>
</evidence>
<accession>A0A091CPR8</accession>
<dbReference type="EMBL" id="KN124946">
    <property type="protein sequence ID" value="KFO19628.1"/>
    <property type="molecule type" value="Genomic_DNA"/>
</dbReference>
<keyword evidence="3" id="KW-1185">Reference proteome</keyword>
<organism evidence="2 3">
    <name type="scientific">Fukomys damarensis</name>
    <name type="common">Damaraland mole rat</name>
    <name type="synonym">Cryptomys damarensis</name>
    <dbReference type="NCBI Taxonomy" id="885580"/>
    <lineage>
        <taxon>Eukaryota</taxon>
        <taxon>Metazoa</taxon>
        <taxon>Chordata</taxon>
        <taxon>Craniata</taxon>
        <taxon>Vertebrata</taxon>
        <taxon>Euteleostomi</taxon>
        <taxon>Mammalia</taxon>
        <taxon>Eutheria</taxon>
        <taxon>Euarchontoglires</taxon>
        <taxon>Glires</taxon>
        <taxon>Rodentia</taxon>
        <taxon>Hystricomorpha</taxon>
        <taxon>Bathyergidae</taxon>
        <taxon>Fukomys</taxon>
    </lineage>
</organism>
<keyword evidence="1" id="KW-0812">Transmembrane</keyword>
<gene>
    <name evidence="2" type="ORF">H920_18939</name>
</gene>
<evidence type="ECO:0000313" key="3">
    <source>
        <dbReference type="Proteomes" id="UP000028990"/>
    </source>
</evidence>
<keyword evidence="1" id="KW-1133">Transmembrane helix</keyword>
<evidence type="ECO:0000256" key="1">
    <source>
        <dbReference type="SAM" id="Phobius"/>
    </source>
</evidence>
<dbReference type="Proteomes" id="UP000028990">
    <property type="component" value="Unassembled WGS sequence"/>
</dbReference>
<name>A0A091CPR8_FUKDA</name>
<proteinExistence type="predicted"/>
<keyword evidence="1" id="KW-0472">Membrane</keyword>
<sequence>MVHSSSCYHRCCCSCSLASRGDSLSEAGTAISGSVGAVALGLLLVAASIVVLKKWRRERLFRKQLRRRTNFLHESPDFPCQTEPVYCNVINLAPGKEGDFAIYANMPRFDGPGRVPTDHVEYASVVFR</sequence>
<feature type="transmembrane region" description="Helical" evidence="1">
    <location>
        <begin position="30"/>
        <end position="52"/>
    </location>
</feature>